<dbReference type="AlphaFoldDB" id="A0A098LC38"/>
<organism evidence="1 2">
    <name type="scientific">Sporocytophaga myxococcoides</name>
    <dbReference type="NCBI Taxonomy" id="153721"/>
    <lineage>
        <taxon>Bacteria</taxon>
        <taxon>Pseudomonadati</taxon>
        <taxon>Bacteroidota</taxon>
        <taxon>Cytophagia</taxon>
        <taxon>Cytophagales</taxon>
        <taxon>Cytophagaceae</taxon>
        <taxon>Sporocytophaga</taxon>
    </lineage>
</organism>
<protein>
    <submittedName>
        <fullName evidence="1">Uncharacterized protein</fullName>
    </submittedName>
</protein>
<evidence type="ECO:0000313" key="2">
    <source>
        <dbReference type="Proteomes" id="UP000030185"/>
    </source>
</evidence>
<reference evidence="1 2" key="1">
    <citation type="submission" date="2014-09" db="EMBL/GenBank/DDBJ databases">
        <title>Sporocytophaga myxococcoides PG-01 genome sequencing.</title>
        <authorList>
            <person name="Liu L."/>
            <person name="Gao P.J."/>
            <person name="Chen G.J."/>
            <person name="Wang L.S."/>
        </authorList>
    </citation>
    <scope>NUCLEOTIDE SEQUENCE [LARGE SCALE GENOMIC DNA]</scope>
    <source>
        <strain evidence="1 2">PG-01</strain>
    </source>
</reference>
<evidence type="ECO:0000313" key="1">
    <source>
        <dbReference type="EMBL" id="GAL84520.1"/>
    </source>
</evidence>
<accession>A0A098LC38</accession>
<gene>
    <name evidence="1" type="ORF">MYP_1748</name>
</gene>
<comment type="caution">
    <text evidence="1">The sequence shown here is derived from an EMBL/GenBank/DDBJ whole genome shotgun (WGS) entry which is preliminary data.</text>
</comment>
<keyword evidence="2" id="KW-1185">Reference proteome</keyword>
<dbReference type="STRING" id="153721.MYP_1748"/>
<dbReference type="eggNOG" id="ENOG50331X7">
    <property type="taxonomic scope" value="Bacteria"/>
</dbReference>
<sequence>MKHFPRTRVTEKVIYLPLKHYKLKTIKQFKKSMKKFSKFFSMMALAAVALLSSCSNEDDPKPAPSLDFVAGTGYTTGDVTLAPGSTLKVKWVANKGDKDMDKFQVTINNAYLVDYAPDGAGSNPYSLKGSNQNTYQGEISTVVSSNVGNVETYTFTVTDKNGNSTSKSIKVTIGTVQTGAIDTWTAVILGNENHATLGSFYDAEGNVVYTQAAAKTNASAVDFVFYHGQANGASMAAPSNTDASAVFTGLTSWATRNATKFKSTSLTQTEFNAVTGANVLGEAATGATDTQVTNLSVGKVFAFTTVGGKSGLAYVSQLSGSFTASGTITITVKIQK</sequence>
<dbReference type="Proteomes" id="UP000030185">
    <property type="component" value="Unassembled WGS sequence"/>
</dbReference>
<dbReference type="EMBL" id="BBLT01000003">
    <property type="protein sequence ID" value="GAL84520.1"/>
    <property type="molecule type" value="Genomic_DNA"/>
</dbReference>
<proteinExistence type="predicted"/>
<name>A0A098LC38_9BACT</name>